<dbReference type="GO" id="GO:0006508">
    <property type="term" value="P:proteolysis"/>
    <property type="evidence" value="ECO:0007669"/>
    <property type="project" value="UniProtKB-KW"/>
</dbReference>
<keyword evidence="4" id="KW-0118">Viral capsid assembly</keyword>
<gene>
    <name evidence="10" type="ORF">UFOVP1265_17</name>
    <name evidence="8" type="ORF">UFOVP290_16</name>
    <name evidence="9" type="ORF">UFOVP982_16</name>
</gene>
<keyword evidence="1" id="KW-1188">Viral release from host cell</keyword>
<dbReference type="EMBL" id="LR796297">
    <property type="protein sequence ID" value="CAB4135370.1"/>
    <property type="molecule type" value="Genomic_DNA"/>
</dbReference>
<proteinExistence type="predicted"/>
<evidence type="ECO:0000256" key="3">
    <source>
        <dbReference type="ARBA" id="ARBA00022801"/>
    </source>
</evidence>
<accession>A0A6J5PWF2</accession>
<evidence type="ECO:0000256" key="1">
    <source>
        <dbReference type="ARBA" id="ARBA00022612"/>
    </source>
</evidence>
<evidence type="ECO:0000313" key="9">
    <source>
        <dbReference type="EMBL" id="CAB4176199.1"/>
    </source>
</evidence>
<protein>
    <submittedName>
        <fullName evidence="9">Prohead protease</fullName>
    </submittedName>
</protein>
<keyword evidence="5" id="KW-1273">Viral capsid maturation</keyword>
<reference evidence="9" key="1">
    <citation type="submission" date="2020-05" db="EMBL/GenBank/DDBJ databases">
        <authorList>
            <person name="Chiriac C."/>
            <person name="Salcher M."/>
            <person name="Ghai R."/>
            <person name="Kavagutti S V."/>
        </authorList>
    </citation>
    <scope>NUCLEOTIDE SEQUENCE</scope>
</reference>
<evidence type="ECO:0000256" key="5">
    <source>
        <dbReference type="ARBA" id="ARBA00023045"/>
    </source>
</evidence>
<dbReference type="EMBL" id="LR797233">
    <property type="protein sequence ID" value="CAB4194777.1"/>
    <property type="molecule type" value="Genomic_DNA"/>
</dbReference>
<feature type="region of interest" description="Disordered" evidence="6">
    <location>
        <begin position="161"/>
        <end position="185"/>
    </location>
</feature>
<dbReference type="Gene3D" id="3.30.2320.10">
    <property type="entry name" value="hypothetical protein PF0899 domain"/>
    <property type="match status" value="1"/>
</dbReference>
<evidence type="ECO:0000313" key="8">
    <source>
        <dbReference type="EMBL" id="CAB4135370.1"/>
    </source>
</evidence>
<evidence type="ECO:0000259" key="7">
    <source>
        <dbReference type="Pfam" id="PF04586"/>
    </source>
</evidence>
<evidence type="ECO:0000256" key="6">
    <source>
        <dbReference type="SAM" id="MobiDB-lite"/>
    </source>
</evidence>
<dbReference type="Pfam" id="PF04586">
    <property type="entry name" value="Peptidase_S78"/>
    <property type="match status" value="1"/>
</dbReference>
<evidence type="ECO:0000256" key="2">
    <source>
        <dbReference type="ARBA" id="ARBA00022670"/>
    </source>
</evidence>
<keyword evidence="3" id="KW-0378">Hydrolase</keyword>
<dbReference type="Pfam" id="PF25209">
    <property type="entry name" value="Phage_capsid_4"/>
    <property type="match status" value="1"/>
</dbReference>
<sequence length="536" mass="56166">MKINLSAGFAVDLEAAAGDSPTRQISGVAVPYDVPARVSDGTMVQFSKGSLPVDGKAPKMYMYHDSTQPVGLVTSRMEASDGSGMLFVASIVDTQAGTDALTMASAGVLDSVSVGVNVVSSQKGKDGLMIITAAEWLELSLVPQPAFSGSIITDVAASIPTSEDEISNNNPEAPDEPEVTEPQENPVSEPIIEASAPEQIPTNPLFASVQTREPRLPSAAEFMAAQFEGGERAQNQNKVWADYRAFHDIKAAAGDEVLSNVGGIVPVHLLGPVFANLNYISPVLSALGTRAMPGGGKGSTFTRPTWTTHPTVAQQSAELDAVSATTAVIAANTVTKVTFAGSANLSYQVIDFTDPAALEVILTDLAGQYLDAVDNYAADNLLTAATSAGVWDLSVTDLMKSIYDAAVVTSSATNFLPTNIFVDPATWGAMMQLVDTTGRPIFGYTGGGLNGYNTLGQGNASTWTGANPLGLDIVVDKNFAAKTMVIMARQAFEIYREDRGVLSVESPTALSRVVSVYGYAATFKANANMIQKITQA</sequence>
<dbReference type="InterPro" id="IPR054613">
    <property type="entry name" value="Peptidase_S78_dom"/>
</dbReference>
<dbReference type="SUPFAM" id="SSF56563">
    <property type="entry name" value="Major capsid protein gp5"/>
    <property type="match status" value="1"/>
</dbReference>
<organism evidence="9">
    <name type="scientific">uncultured Caudovirales phage</name>
    <dbReference type="NCBI Taxonomy" id="2100421"/>
    <lineage>
        <taxon>Viruses</taxon>
        <taxon>Duplodnaviria</taxon>
        <taxon>Heunggongvirae</taxon>
        <taxon>Uroviricota</taxon>
        <taxon>Caudoviricetes</taxon>
        <taxon>Peduoviridae</taxon>
        <taxon>Maltschvirus</taxon>
        <taxon>Maltschvirus maltsch</taxon>
    </lineage>
</organism>
<keyword evidence="2 9" id="KW-0645">Protease</keyword>
<feature type="domain" description="Prohead serine protease" evidence="7">
    <location>
        <begin position="20"/>
        <end position="157"/>
    </location>
</feature>
<dbReference type="GO" id="GO:0046797">
    <property type="term" value="P:viral procapsid maturation"/>
    <property type="evidence" value="ECO:0007669"/>
    <property type="project" value="UniProtKB-KW"/>
</dbReference>
<name>A0A6J5PWF2_9CAUD</name>
<evidence type="ECO:0000313" key="10">
    <source>
        <dbReference type="EMBL" id="CAB4194777.1"/>
    </source>
</evidence>
<evidence type="ECO:0000256" key="4">
    <source>
        <dbReference type="ARBA" id="ARBA00022950"/>
    </source>
</evidence>
<dbReference type="EMBL" id="LR796940">
    <property type="protein sequence ID" value="CAB4176199.1"/>
    <property type="molecule type" value="Genomic_DNA"/>
</dbReference>
<dbReference type="GO" id="GO:0008233">
    <property type="term" value="F:peptidase activity"/>
    <property type="evidence" value="ECO:0007669"/>
    <property type="project" value="UniProtKB-KW"/>
</dbReference>